<dbReference type="EMBL" id="PFSH01000021">
    <property type="protein sequence ID" value="PJC25271.1"/>
    <property type="molecule type" value="Genomic_DNA"/>
</dbReference>
<evidence type="ECO:0000313" key="2">
    <source>
        <dbReference type="Proteomes" id="UP000230228"/>
    </source>
</evidence>
<evidence type="ECO:0000313" key="1">
    <source>
        <dbReference type="EMBL" id="PJC25271.1"/>
    </source>
</evidence>
<accession>A0A2M8ERG5</accession>
<dbReference type="AlphaFoldDB" id="A0A2M8ERG5"/>
<dbReference type="Proteomes" id="UP000230228">
    <property type="component" value="Unassembled WGS sequence"/>
</dbReference>
<organism evidence="1 2">
    <name type="scientific">Candidatus Tagabacteria bacterium CG_4_9_14_0_2_um_filter_41_11</name>
    <dbReference type="NCBI Taxonomy" id="1975019"/>
    <lineage>
        <taxon>Bacteria</taxon>
        <taxon>Candidatus Tagaibacteriota</taxon>
    </lineage>
</organism>
<comment type="caution">
    <text evidence="1">The sequence shown here is derived from an EMBL/GenBank/DDBJ whole genome shotgun (WGS) entry which is preliminary data.</text>
</comment>
<proteinExistence type="predicted"/>
<gene>
    <name evidence="1" type="ORF">CO056_01530</name>
</gene>
<dbReference type="InterPro" id="IPR027434">
    <property type="entry name" value="Homing_endonucl"/>
</dbReference>
<sequence length="79" mass="9269">MLTEKDVLAFLFPSEKNLSLDGKQNQVFKKICFMMKQEKHKNLSGLRKIINLAFKMNASGRRRYSKRDILNFATSQMKI</sequence>
<reference evidence="2" key="1">
    <citation type="submission" date="2017-09" db="EMBL/GenBank/DDBJ databases">
        <title>Depth-based differentiation of microbial function through sediment-hosted aquifers and enrichment of novel symbionts in the deep terrestrial subsurface.</title>
        <authorList>
            <person name="Probst A.J."/>
            <person name="Ladd B."/>
            <person name="Jarett J.K."/>
            <person name="Geller-Mcgrath D.E."/>
            <person name="Sieber C.M.K."/>
            <person name="Emerson J.B."/>
            <person name="Anantharaman K."/>
            <person name="Thomas B.C."/>
            <person name="Malmstrom R."/>
            <person name="Stieglmeier M."/>
            <person name="Klingl A."/>
            <person name="Woyke T."/>
            <person name="Ryan C.M."/>
            <person name="Banfield J.F."/>
        </authorList>
    </citation>
    <scope>NUCLEOTIDE SEQUENCE [LARGE SCALE GENOMIC DNA]</scope>
</reference>
<dbReference type="Gene3D" id="3.10.28.10">
    <property type="entry name" value="Homing endonucleases"/>
    <property type="match status" value="1"/>
</dbReference>
<name>A0A2M8ERG5_9BACT</name>
<protein>
    <submittedName>
        <fullName evidence="1">Uncharacterized protein</fullName>
    </submittedName>
</protein>